<dbReference type="InterPro" id="IPR052906">
    <property type="entry name" value="Type_IV_Methyl-Rstrct_Enzyme"/>
</dbReference>
<comment type="caution">
    <text evidence="3">The sequence shown here is derived from an EMBL/GenBank/DDBJ whole genome shotgun (WGS) entry which is preliminary data.</text>
</comment>
<dbReference type="GO" id="GO:0015666">
    <property type="term" value="F:restriction endodeoxyribonuclease activity"/>
    <property type="evidence" value="ECO:0007669"/>
    <property type="project" value="TreeGrafter"/>
</dbReference>
<gene>
    <name evidence="3" type="ORF">DPM19_33600</name>
</gene>
<name>A0A365GVA7_9ACTN</name>
<dbReference type="PANTHER" id="PTHR30015:SF7">
    <property type="entry name" value="TYPE IV METHYL-DIRECTED RESTRICTION ENZYME ECOKMRR"/>
    <property type="match status" value="1"/>
</dbReference>
<evidence type="ECO:0000259" key="1">
    <source>
        <dbReference type="Pfam" id="PF04471"/>
    </source>
</evidence>
<dbReference type="EMBL" id="QLYX01000025">
    <property type="protein sequence ID" value="RAY10737.1"/>
    <property type="molecule type" value="Genomic_DNA"/>
</dbReference>
<dbReference type="GO" id="GO:0003677">
    <property type="term" value="F:DNA binding"/>
    <property type="evidence" value="ECO:0007669"/>
    <property type="project" value="InterPro"/>
</dbReference>
<keyword evidence="4" id="KW-1185">Reference proteome</keyword>
<dbReference type="AlphaFoldDB" id="A0A365GVA7"/>
<dbReference type="Gene3D" id="3.40.1350.10">
    <property type="match status" value="1"/>
</dbReference>
<feature type="domain" description="Restriction endonuclease AspBHI N-terminal" evidence="2">
    <location>
        <begin position="87"/>
        <end position="241"/>
    </location>
</feature>
<sequence length="444" mass="49367">MSHLDGIVGTVTEWGVLKVGQVYRYARGKNSESPVLDGHPNFHHVTRTPGLPTVQLESGIDGPAAIKAPEGRRRPAVLIRSSPWKAGSEQTPWHDVFDMDDGHLRYFGDHKFTTDKPLGRTPGNKALLEEFAHHLGGSPADRARAAPLLLFRSVTRGGKPKGHVEFCGLGVLERAERVLQRDREARTFVNYVFDITILDLNDEEDRLPWQWIAARRDGSTALDATQELAPAVWHRWIQEGQQALPRLRRRVAARSVHKLRDQRPTPRSAEERDLQEIYDAFHDRKHDFEHLAAAVAARVIRGRGAEYREGWLTRQSGDGGADFIGRLDIGTGIAVTKLIVLGQAKCIAPASTVSADQVARVVARLQRGWIGVYVTTGSFSEAAQLEIVEDRYPIILVNGSTLAQQVRHMANESHGGDLKACITKLVDDSPAEVLQRRPEEILLL</sequence>
<dbReference type="GO" id="GO:0009307">
    <property type="term" value="P:DNA restriction-modification system"/>
    <property type="evidence" value="ECO:0007669"/>
    <property type="project" value="InterPro"/>
</dbReference>
<dbReference type="Proteomes" id="UP000251891">
    <property type="component" value="Unassembled WGS sequence"/>
</dbReference>
<dbReference type="Pfam" id="PF18062">
    <property type="entry name" value="RE_AspBHI_N"/>
    <property type="match status" value="1"/>
</dbReference>
<organism evidence="3 4">
    <name type="scientific">Actinomadura craniellae</name>
    <dbReference type="NCBI Taxonomy" id="2231787"/>
    <lineage>
        <taxon>Bacteria</taxon>
        <taxon>Bacillati</taxon>
        <taxon>Actinomycetota</taxon>
        <taxon>Actinomycetes</taxon>
        <taxon>Streptosporangiales</taxon>
        <taxon>Thermomonosporaceae</taxon>
        <taxon>Actinomadura</taxon>
    </lineage>
</organism>
<feature type="domain" description="Restriction endonuclease type IV Mrr" evidence="1">
    <location>
        <begin position="286"/>
        <end position="404"/>
    </location>
</feature>
<dbReference type="PANTHER" id="PTHR30015">
    <property type="entry name" value="MRR RESTRICTION SYSTEM PROTEIN"/>
    <property type="match status" value="1"/>
</dbReference>
<dbReference type="InterPro" id="IPR011856">
    <property type="entry name" value="tRNA_endonuc-like_dom_sf"/>
</dbReference>
<proteinExistence type="predicted"/>
<evidence type="ECO:0000313" key="3">
    <source>
        <dbReference type="EMBL" id="RAY10737.1"/>
    </source>
</evidence>
<evidence type="ECO:0000259" key="2">
    <source>
        <dbReference type="Pfam" id="PF18062"/>
    </source>
</evidence>
<keyword evidence="3" id="KW-0378">Hydrolase</keyword>
<dbReference type="InterPro" id="IPR041409">
    <property type="entry name" value="RE_AspBHI_N"/>
</dbReference>
<dbReference type="InterPro" id="IPR007560">
    <property type="entry name" value="Restrct_endonuc_IV_Mrr"/>
</dbReference>
<dbReference type="Pfam" id="PF04471">
    <property type="entry name" value="Mrr_cat"/>
    <property type="match status" value="1"/>
</dbReference>
<accession>A0A365GVA7</accession>
<keyword evidence="3" id="KW-0255">Endonuclease</keyword>
<evidence type="ECO:0000313" key="4">
    <source>
        <dbReference type="Proteomes" id="UP000251891"/>
    </source>
</evidence>
<protein>
    <submittedName>
        <fullName evidence="3">Restriction endonuclease</fullName>
    </submittedName>
</protein>
<dbReference type="Gene3D" id="2.30.280.20">
    <property type="match status" value="1"/>
</dbReference>
<reference evidence="3 4" key="1">
    <citation type="submission" date="2018-06" db="EMBL/GenBank/DDBJ databases">
        <title>Actinomadura craniellae sp. nov. isolated from marine sponge Craniella sp.</title>
        <authorList>
            <person name="Li L."/>
            <person name="Xu Q.H."/>
            <person name="Lin H.W."/>
            <person name="Lu Y.H."/>
        </authorList>
    </citation>
    <scope>NUCLEOTIDE SEQUENCE [LARGE SCALE GENOMIC DNA]</scope>
    <source>
        <strain evidence="3 4">LHW63021</strain>
    </source>
</reference>
<keyword evidence="3" id="KW-0540">Nuclease</keyword>
<dbReference type="OrthoDB" id="3010308at2"/>